<dbReference type="PANTHER" id="PTHR30146:SF155">
    <property type="entry name" value="ALANINE RACEMASE"/>
    <property type="match status" value="1"/>
</dbReference>
<dbReference type="Gene3D" id="1.10.260.40">
    <property type="entry name" value="lambda repressor-like DNA-binding domains"/>
    <property type="match status" value="1"/>
</dbReference>
<sequence length="350" mass="37645">MPKKPEPSRPRRVTIRDVAERAGVSPSAVSHTFNGRADIGAVTRERILAAARDLNWRPAAAALALAAARTQTIGYLVNRDPVRVRSDPFFVDILAGMQSVLAPAHYNVLARIVSSRDEELEAYRNLTQRRQVDGFVLVDHQDSDPRYAIIRDAGLPAVAVGRTPAECPFPAVASAPDEPGLREAVTVLAGLGHRRIAYIGGPAEFAYSQFRLQRVENAADEAGLELLLRSCSFAQPEVARVTRELLGLAARPTAILFSNDWMAIWGMAEAQDAGLNVPDDLSVVGHDDAPFAALARPALASVQEDVVQLADLAARTLLSLIAGDEPEPAEPPPTVFLARDSVAGPPARLR</sequence>
<organism evidence="6 7">
    <name type="scientific">Microlunatus parietis</name>
    <dbReference type="NCBI Taxonomy" id="682979"/>
    <lineage>
        <taxon>Bacteria</taxon>
        <taxon>Bacillati</taxon>
        <taxon>Actinomycetota</taxon>
        <taxon>Actinomycetes</taxon>
        <taxon>Propionibacteriales</taxon>
        <taxon>Propionibacteriaceae</taxon>
        <taxon>Microlunatus</taxon>
    </lineage>
</organism>
<dbReference type="PANTHER" id="PTHR30146">
    <property type="entry name" value="LACI-RELATED TRANSCRIPTIONAL REPRESSOR"/>
    <property type="match status" value="1"/>
</dbReference>
<evidence type="ECO:0000256" key="3">
    <source>
        <dbReference type="ARBA" id="ARBA00023163"/>
    </source>
</evidence>
<feature type="domain" description="HTH lacI-type" evidence="5">
    <location>
        <begin position="13"/>
        <end position="67"/>
    </location>
</feature>
<evidence type="ECO:0000259" key="5">
    <source>
        <dbReference type="PROSITE" id="PS50932"/>
    </source>
</evidence>
<dbReference type="InterPro" id="IPR028082">
    <property type="entry name" value="Peripla_BP_I"/>
</dbReference>
<dbReference type="GO" id="GO:0003700">
    <property type="term" value="F:DNA-binding transcription factor activity"/>
    <property type="evidence" value="ECO:0007669"/>
    <property type="project" value="TreeGrafter"/>
</dbReference>
<dbReference type="CDD" id="cd06267">
    <property type="entry name" value="PBP1_LacI_sugar_binding-like"/>
    <property type="match status" value="1"/>
</dbReference>
<keyword evidence="1" id="KW-0805">Transcription regulation</keyword>
<name>A0A7Y9LCE0_9ACTN</name>
<dbReference type="Pfam" id="PF00356">
    <property type="entry name" value="LacI"/>
    <property type="match status" value="1"/>
</dbReference>
<feature type="region of interest" description="Disordered" evidence="4">
    <location>
        <begin position="324"/>
        <end position="350"/>
    </location>
</feature>
<dbReference type="AlphaFoldDB" id="A0A7Y9LCE0"/>
<dbReference type="SUPFAM" id="SSF47413">
    <property type="entry name" value="lambda repressor-like DNA-binding domains"/>
    <property type="match status" value="1"/>
</dbReference>
<keyword evidence="3" id="KW-0804">Transcription</keyword>
<evidence type="ECO:0000256" key="2">
    <source>
        <dbReference type="ARBA" id="ARBA00023125"/>
    </source>
</evidence>
<keyword evidence="2 6" id="KW-0238">DNA-binding</keyword>
<dbReference type="Proteomes" id="UP000569914">
    <property type="component" value="Unassembled WGS sequence"/>
</dbReference>
<evidence type="ECO:0000256" key="4">
    <source>
        <dbReference type="SAM" id="MobiDB-lite"/>
    </source>
</evidence>
<dbReference type="InterPro" id="IPR046335">
    <property type="entry name" value="LacI/GalR-like_sensor"/>
</dbReference>
<reference evidence="6 7" key="1">
    <citation type="submission" date="2020-07" db="EMBL/GenBank/DDBJ databases">
        <title>Sequencing the genomes of 1000 actinobacteria strains.</title>
        <authorList>
            <person name="Klenk H.-P."/>
        </authorList>
    </citation>
    <scope>NUCLEOTIDE SEQUENCE [LARGE SCALE GENOMIC DNA]</scope>
    <source>
        <strain evidence="6 7">DSM 22083</strain>
    </source>
</reference>
<dbReference type="InterPro" id="IPR010982">
    <property type="entry name" value="Lambda_DNA-bd_dom_sf"/>
</dbReference>
<accession>A0A7Y9LCE0</accession>
<dbReference type="PROSITE" id="PS50932">
    <property type="entry name" value="HTH_LACI_2"/>
    <property type="match status" value="1"/>
</dbReference>
<dbReference type="Pfam" id="PF13377">
    <property type="entry name" value="Peripla_BP_3"/>
    <property type="match status" value="1"/>
</dbReference>
<evidence type="ECO:0000313" key="7">
    <source>
        <dbReference type="Proteomes" id="UP000569914"/>
    </source>
</evidence>
<dbReference type="GO" id="GO:0000976">
    <property type="term" value="F:transcription cis-regulatory region binding"/>
    <property type="evidence" value="ECO:0007669"/>
    <property type="project" value="TreeGrafter"/>
</dbReference>
<dbReference type="EMBL" id="JACCBU010000001">
    <property type="protein sequence ID" value="NYE71610.1"/>
    <property type="molecule type" value="Genomic_DNA"/>
</dbReference>
<dbReference type="RefSeq" id="WP_179751877.1">
    <property type="nucleotide sequence ID" value="NZ_JACCBU010000001.1"/>
</dbReference>
<protein>
    <submittedName>
        <fullName evidence="6">DNA-binding LacI/PurR family transcriptional regulator</fullName>
    </submittedName>
</protein>
<gene>
    <name evidence="6" type="ORF">BKA15_002939</name>
</gene>
<dbReference type="CDD" id="cd01392">
    <property type="entry name" value="HTH_LacI"/>
    <property type="match status" value="1"/>
</dbReference>
<comment type="caution">
    <text evidence="6">The sequence shown here is derived from an EMBL/GenBank/DDBJ whole genome shotgun (WGS) entry which is preliminary data.</text>
</comment>
<dbReference type="SUPFAM" id="SSF53822">
    <property type="entry name" value="Periplasmic binding protein-like I"/>
    <property type="match status" value="1"/>
</dbReference>
<evidence type="ECO:0000256" key="1">
    <source>
        <dbReference type="ARBA" id="ARBA00023015"/>
    </source>
</evidence>
<dbReference type="SMART" id="SM00354">
    <property type="entry name" value="HTH_LACI"/>
    <property type="match status" value="1"/>
</dbReference>
<evidence type="ECO:0000313" key="6">
    <source>
        <dbReference type="EMBL" id="NYE71610.1"/>
    </source>
</evidence>
<dbReference type="InterPro" id="IPR000843">
    <property type="entry name" value="HTH_LacI"/>
</dbReference>
<proteinExistence type="predicted"/>
<dbReference type="Gene3D" id="3.40.50.2300">
    <property type="match status" value="2"/>
</dbReference>
<keyword evidence="7" id="KW-1185">Reference proteome</keyword>